<dbReference type="PROSITE" id="PS50878">
    <property type="entry name" value="RT_POL"/>
    <property type="match status" value="1"/>
</dbReference>
<dbReference type="GO" id="GO:0003964">
    <property type="term" value="F:RNA-directed DNA polymerase activity"/>
    <property type="evidence" value="ECO:0007669"/>
    <property type="project" value="UniProtKB-KW"/>
</dbReference>
<evidence type="ECO:0000313" key="3">
    <source>
        <dbReference type="EMBL" id="KAA5412333.1"/>
    </source>
</evidence>
<dbReference type="InterPro" id="IPR000477">
    <property type="entry name" value="RT_dom"/>
</dbReference>
<proteinExistence type="inferred from homology"/>
<dbReference type="AlphaFoldDB" id="A0A642PNR7"/>
<comment type="similarity">
    <text evidence="1">Belongs to the bacterial reverse transcriptase family.</text>
</comment>
<name>A0A642PNR7_9BACE</name>
<organism evidence="3 4">
    <name type="scientific">Bacteroides cellulosilyticus</name>
    <dbReference type="NCBI Taxonomy" id="246787"/>
    <lineage>
        <taxon>Bacteria</taxon>
        <taxon>Pseudomonadati</taxon>
        <taxon>Bacteroidota</taxon>
        <taxon>Bacteroidia</taxon>
        <taxon>Bacteroidales</taxon>
        <taxon>Bacteroidaceae</taxon>
        <taxon>Bacteroides</taxon>
    </lineage>
</organism>
<reference evidence="3 4" key="1">
    <citation type="journal article" date="2019" name="Nat. Med.">
        <title>A library of human gut bacterial isolates paired with longitudinal multiomics data enables mechanistic microbiome research.</title>
        <authorList>
            <person name="Poyet M."/>
            <person name="Groussin M."/>
            <person name="Gibbons S.M."/>
            <person name="Avila-Pacheco J."/>
            <person name="Jiang X."/>
            <person name="Kearney S.M."/>
            <person name="Perrotta A.R."/>
            <person name="Berdy B."/>
            <person name="Zhao S."/>
            <person name="Lieberman T.D."/>
            <person name="Swanson P.K."/>
            <person name="Smith M."/>
            <person name="Roesemann S."/>
            <person name="Alexander J.E."/>
            <person name="Rich S.A."/>
            <person name="Livny J."/>
            <person name="Vlamakis H."/>
            <person name="Clish C."/>
            <person name="Bullock K."/>
            <person name="Deik A."/>
            <person name="Scott J."/>
            <person name="Pierce K.A."/>
            <person name="Xavier R.J."/>
            <person name="Alm E.J."/>
        </authorList>
    </citation>
    <scope>NUCLEOTIDE SEQUENCE [LARGE SCALE GENOMIC DNA]</scope>
    <source>
        <strain evidence="3 4">BIOML-A6</strain>
    </source>
</reference>
<evidence type="ECO:0000259" key="2">
    <source>
        <dbReference type="PROSITE" id="PS50878"/>
    </source>
</evidence>
<keyword evidence="3" id="KW-0548">Nucleotidyltransferase</keyword>
<keyword evidence="3" id="KW-0808">Transferase</keyword>
<dbReference type="PANTHER" id="PTHR34047">
    <property type="entry name" value="NUCLEAR INTRON MATURASE 1, MITOCHONDRIAL-RELATED"/>
    <property type="match status" value="1"/>
</dbReference>
<dbReference type="Proteomes" id="UP000448877">
    <property type="component" value="Unassembled WGS sequence"/>
</dbReference>
<dbReference type="CDD" id="cd01646">
    <property type="entry name" value="RT_Bac_retron_I"/>
    <property type="match status" value="1"/>
</dbReference>
<dbReference type="Pfam" id="PF00078">
    <property type="entry name" value="RVT_1"/>
    <property type="match status" value="1"/>
</dbReference>
<evidence type="ECO:0000256" key="1">
    <source>
        <dbReference type="ARBA" id="ARBA00034120"/>
    </source>
</evidence>
<dbReference type="InterPro" id="IPR043502">
    <property type="entry name" value="DNA/RNA_pol_sf"/>
</dbReference>
<dbReference type="SUPFAM" id="SSF56672">
    <property type="entry name" value="DNA/RNA polymerases"/>
    <property type="match status" value="1"/>
</dbReference>
<dbReference type="PANTHER" id="PTHR34047:SF8">
    <property type="entry name" value="PROTEIN YKFC"/>
    <property type="match status" value="1"/>
</dbReference>
<dbReference type="RefSeq" id="WP_004317999.1">
    <property type="nucleotide sequence ID" value="NZ_VVYV01000073.1"/>
</dbReference>
<feature type="domain" description="Reverse transcriptase" evidence="2">
    <location>
        <begin position="107"/>
        <end position="331"/>
    </location>
</feature>
<keyword evidence="3" id="KW-0695">RNA-directed DNA polymerase</keyword>
<accession>A0A642PNR7</accession>
<comment type="caution">
    <text evidence="3">The sequence shown here is derived from an EMBL/GenBank/DDBJ whole genome shotgun (WGS) entry which is preliminary data.</text>
</comment>
<sequence>MESRNITLTICGEWLDFSPRDRKAVCKIDDLFKLTGNIPLVSYPLYNLIPEIISDENLERSFKRVMANLRNADARNGNRAMPKTIIDGIECSPRMIRYVTNKGKIFETLKNQIGNGTFRIKNLKSFLTEDGPKVRTVQAPSVIERIGSNAIMEPLENRLSSLLIKTTAASIQGRGPHGLFHQIQAAMAENPNLKYYYQSDYKGYYDSINHETLISIIKRYVGDPLLLPILENFVKALYPDGECGISKGLRSSQFLGNLYHNDIDHRMIDVHGARYYFRFCDDIFILGESKRELWRLRDCLHIEADKMGLTIKSSERVAPISAGMDALGYVNYGSHTLLRKRIKVNAARKLSKLKSRKRRQQIIGSFKGMACHADCKHLFYILTKKNMKKFSEMGVTYTPADGKKRFPGKVTRLSDIVNIPIEIHDFETGIDTKEGENRYLVSFRNPAKQEWGKFFTASAEMKGILDQVSDIEDGFPFETIIKGEVFDGGKRKYNFT</sequence>
<gene>
    <name evidence="3" type="ORF">F2Y81_26130</name>
</gene>
<evidence type="ECO:0000313" key="4">
    <source>
        <dbReference type="Proteomes" id="UP000448877"/>
    </source>
</evidence>
<dbReference type="EMBL" id="VVYV01000073">
    <property type="protein sequence ID" value="KAA5412333.1"/>
    <property type="molecule type" value="Genomic_DNA"/>
</dbReference>
<protein>
    <submittedName>
        <fullName evidence="3">RNA-directed DNA polymerase</fullName>
    </submittedName>
</protein>
<dbReference type="InterPro" id="IPR051083">
    <property type="entry name" value="GrpII_Intron_Splice-Mob/Def"/>
</dbReference>